<evidence type="ECO:0000256" key="7">
    <source>
        <dbReference type="ARBA" id="ARBA00022723"/>
    </source>
</evidence>
<organism evidence="14 15">
    <name type="scientific">Halioxenophilus aromaticivorans</name>
    <dbReference type="NCBI Taxonomy" id="1306992"/>
    <lineage>
        <taxon>Bacteria</taxon>
        <taxon>Pseudomonadati</taxon>
        <taxon>Pseudomonadota</taxon>
        <taxon>Gammaproteobacteria</taxon>
        <taxon>Alteromonadales</taxon>
        <taxon>Alteromonadaceae</taxon>
        <taxon>Halioxenophilus</taxon>
    </lineage>
</organism>
<evidence type="ECO:0000256" key="11">
    <source>
        <dbReference type="ARBA" id="ARBA00039257"/>
    </source>
</evidence>
<keyword evidence="15" id="KW-1185">Reference proteome</keyword>
<comment type="subcellular location">
    <subcellularLocation>
        <location evidence="3">Cytoplasm</location>
    </subcellularLocation>
</comment>
<dbReference type="CDD" id="cd06583">
    <property type="entry name" value="PGRP"/>
    <property type="match status" value="1"/>
</dbReference>
<comment type="similarity">
    <text evidence="4">Belongs to the N-acetylmuramoyl-L-alanine amidase 2 family.</text>
</comment>
<dbReference type="Pfam" id="PF01510">
    <property type="entry name" value="Amidase_2"/>
    <property type="match status" value="1"/>
</dbReference>
<comment type="cofactor">
    <cofactor evidence="2">
        <name>Zn(2+)</name>
        <dbReference type="ChEBI" id="CHEBI:29105"/>
    </cofactor>
</comment>
<dbReference type="SMART" id="SM00644">
    <property type="entry name" value="Ami_2"/>
    <property type="match status" value="1"/>
</dbReference>
<name>A0AAV3TYN3_9ALTE</name>
<dbReference type="GO" id="GO:0009253">
    <property type="term" value="P:peptidoglycan catabolic process"/>
    <property type="evidence" value="ECO:0007669"/>
    <property type="project" value="InterPro"/>
</dbReference>
<evidence type="ECO:0000256" key="2">
    <source>
        <dbReference type="ARBA" id="ARBA00001947"/>
    </source>
</evidence>
<evidence type="ECO:0000256" key="4">
    <source>
        <dbReference type="ARBA" id="ARBA00007553"/>
    </source>
</evidence>
<dbReference type="GO" id="GO:0005737">
    <property type="term" value="C:cytoplasm"/>
    <property type="evidence" value="ECO:0007669"/>
    <property type="project" value="UniProtKB-SubCell"/>
</dbReference>
<dbReference type="EMBL" id="BAABLX010000007">
    <property type="protein sequence ID" value="GAA4934678.1"/>
    <property type="molecule type" value="Genomic_DNA"/>
</dbReference>
<dbReference type="RefSeq" id="WP_345417885.1">
    <property type="nucleotide sequence ID" value="NZ_AP031496.1"/>
</dbReference>
<keyword evidence="8" id="KW-0378">Hydrolase</keyword>
<dbReference type="InterPro" id="IPR036505">
    <property type="entry name" value="Amidase/PGRP_sf"/>
</dbReference>
<evidence type="ECO:0000256" key="5">
    <source>
        <dbReference type="ARBA" id="ARBA00011901"/>
    </source>
</evidence>
<keyword evidence="6" id="KW-0963">Cytoplasm</keyword>
<evidence type="ECO:0000256" key="1">
    <source>
        <dbReference type="ARBA" id="ARBA00001561"/>
    </source>
</evidence>
<evidence type="ECO:0000256" key="3">
    <source>
        <dbReference type="ARBA" id="ARBA00004496"/>
    </source>
</evidence>
<proteinExistence type="inferred from homology"/>
<protein>
    <recommendedName>
        <fullName evidence="11">1,6-anhydro-N-acetylmuramyl-L-alanine amidase AmpD</fullName>
        <ecNumber evidence="5">3.5.1.28</ecNumber>
    </recommendedName>
    <alternativeName>
        <fullName evidence="12">N-acetylmuramoyl-L-alanine amidase</fullName>
    </alternativeName>
</protein>
<dbReference type="SUPFAM" id="SSF55846">
    <property type="entry name" value="N-acetylmuramoyl-L-alanine amidase-like"/>
    <property type="match status" value="1"/>
</dbReference>
<evidence type="ECO:0000256" key="12">
    <source>
        <dbReference type="ARBA" id="ARBA00042615"/>
    </source>
</evidence>
<dbReference type="InterPro" id="IPR002502">
    <property type="entry name" value="Amidase_domain"/>
</dbReference>
<reference evidence="15" key="1">
    <citation type="journal article" date="2019" name="Int. J. Syst. Evol. Microbiol.">
        <title>The Global Catalogue of Microorganisms (GCM) 10K type strain sequencing project: providing services to taxonomists for standard genome sequencing and annotation.</title>
        <authorList>
            <consortium name="The Broad Institute Genomics Platform"/>
            <consortium name="The Broad Institute Genome Sequencing Center for Infectious Disease"/>
            <person name="Wu L."/>
            <person name="Ma J."/>
        </authorList>
    </citation>
    <scope>NUCLEOTIDE SEQUENCE [LARGE SCALE GENOMIC DNA]</scope>
    <source>
        <strain evidence="15">JCM 19134</strain>
    </source>
</reference>
<dbReference type="EC" id="3.5.1.28" evidence="5"/>
<dbReference type="GO" id="GO:0071555">
    <property type="term" value="P:cell wall organization"/>
    <property type="evidence" value="ECO:0007669"/>
    <property type="project" value="UniProtKB-KW"/>
</dbReference>
<evidence type="ECO:0000313" key="15">
    <source>
        <dbReference type="Proteomes" id="UP001409585"/>
    </source>
</evidence>
<dbReference type="PANTHER" id="PTHR30417:SF4">
    <property type="entry name" value="1,6-ANHYDRO-N-ACETYLMURAMYL-L-ALANINE AMIDASE AMPD"/>
    <property type="match status" value="1"/>
</dbReference>
<evidence type="ECO:0000256" key="6">
    <source>
        <dbReference type="ARBA" id="ARBA00022490"/>
    </source>
</evidence>
<gene>
    <name evidence="14" type="primary">ampD</name>
    <name evidence="14" type="ORF">GCM10025791_09580</name>
</gene>
<evidence type="ECO:0000256" key="9">
    <source>
        <dbReference type="ARBA" id="ARBA00022833"/>
    </source>
</evidence>
<sequence length="186" mass="21280">MIDDNGWLLPEDHIPIALVPSPNFNQRPADEPISLLVVHNISLPPNEFGGGYIEQFFTNCLPVDDHPYFKEIDGVEVSAHVLIDRKGQITQFVSFDDRAWHAGKSEHQGRCDCNDFSIGVELEGCDTEPYSEVQYWRLEWLIRGLFEYYPELNPETIVGHEHISPGRKSDPGPYFNWARLQKSLLA</sequence>
<feature type="domain" description="N-acetylmuramoyl-L-alanine amidase" evidence="13">
    <location>
        <begin position="21"/>
        <end position="172"/>
    </location>
</feature>
<evidence type="ECO:0000256" key="8">
    <source>
        <dbReference type="ARBA" id="ARBA00022801"/>
    </source>
</evidence>
<dbReference type="Proteomes" id="UP001409585">
    <property type="component" value="Unassembled WGS sequence"/>
</dbReference>
<dbReference type="GO" id="GO:0046872">
    <property type="term" value="F:metal ion binding"/>
    <property type="evidence" value="ECO:0007669"/>
    <property type="project" value="UniProtKB-KW"/>
</dbReference>
<dbReference type="GO" id="GO:0008745">
    <property type="term" value="F:N-acetylmuramoyl-L-alanine amidase activity"/>
    <property type="evidence" value="ECO:0007669"/>
    <property type="project" value="UniProtKB-EC"/>
</dbReference>
<dbReference type="GO" id="GO:0009254">
    <property type="term" value="P:peptidoglycan turnover"/>
    <property type="evidence" value="ECO:0007669"/>
    <property type="project" value="TreeGrafter"/>
</dbReference>
<dbReference type="NCBIfam" id="NF008758">
    <property type="entry name" value="PRK11789.1"/>
    <property type="match status" value="1"/>
</dbReference>
<keyword evidence="9" id="KW-0862">Zinc</keyword>
<dbReference type="PANTHER" id="PTHR30417">
    <property type="entry name" value="N-ACETYLMURAMOYL-L-ALANINE AMIDASE AMID"/>
    <property type="match status" value="1"/>
</dbReference>
<dbReference type="AlphaFoldDB" id="A0AAV3TYN3"/>
<keyword evidence="7" id="KW-0479">Metal-binding</keyword>
<evidence type="ECO:0000259" key="13">
    <source>
        <dbReference type="SMART" id="SM00644"/>
    </source>
</evidence>
<evidence type="ECO:0000256" key="10">
    <source>
        <dbReference type="ARBA" id="ARBA00023316"/>
    </source>
</evidence>
<dbReference type="InterPro" id="IPR051206">
    <property type="entry name" value="NAMLAA_amidase_2"/>
</dbReference>
<dbReference type="Gene3D" id="3.40.80.10">
    <property type="entry name" value="Peptidoglycan recognition protein-like"/>
    <property type="match status" value="1"/>
</dbReference>
<comment type="catalytic activity">
    <reaction evidence="1">
        <text>Hydrolyzes the link between N-acetylmuramoyl residues and L-amino acid residues in certain cell-wall glycopeptides.</text>
        <dbReference type="EC" id="3.5.1.28"/>
    </reaction>
</comment>
<accession>A0AAV3TYN3</accession>
<keyword evidence="10" id="KW-0961">Cell wall biogenesis/degradation</keyword>
<comment type="caution">
    <text evidence="14">The sequence shown here is derived from an EMBL/GenBank/DDBJ whole genome shotgun (WGS) entry which is preliminary data.</text>
</comment>
<evidence type="ECO:0000313" key="14">
    <source>
        <dbReference type="EMBL" id="GAA4934678.1"/>
    </source>
</evidence>